<dbReference type="RefSeq" id="WP_116064775.1">
    <property type="nucleotide sequence ID" value="NZ_QRDZ01000037.1"/>
</dbReference>
<evidence type="ECO:0000313" key="2">
    <source>
        <dbReference type="Proteomes" id="UP000256977"/>
    </source>
</evidence>
<gene>
    <name evidence="1" type="ORF">DFP98_13743</name>
</gene>
<dbReference type="EMBL" id="QRDZ01000037">
    <property type="protein sequence ID" value="RED57051.1"/>
    <property type="molecule type" value="Genomic_DNA"/>
</dbReference>
<proteinExistence type="predicted"/>
<reference evidence="1 2" key="1">
    <citation type="submission" date="2018-07" db="EMBL/GenBank/DDBJ databases">
        <title>Genomic Encyclopedia of Type Strains, Phase III (KMG-III): the genomes of soil and plant-associated and newly described type strains.</title>
        <authorList>
            <person name="Whitman W."/>
        </authorList>
    </citation>
    <scope>NUCLEOTIDE SEQUENCE [LARGE SCALE GENOMIC DNA]</scope>
    <source>
        <strain evidence="1 2">CECT 7287</strain>
    </source>
</reference>
<dbReference type="OrthoDB" id="2910128at2"/>
<protein>
    <recommendedName>
        <fullName evidence="3">Asp/Glu/hydantoin racemase</fullName>
    </recommendedName>
</protein>
<name>A0A3D9I5U3_9BACL</name>
<dbReference type="Proteomes" id="UP000256977">
    <property type="component" value="Unassembled WGS sequence"/>
</dbReference>
<accession>A0A3D9I5U3</accession>
<organism evidence="1 2">
    <name type="scientific">Cohnella phaseoli</name>
    <dbReference type="NCBI Taxonomy" id="456490"/>
    <lineage>
        <taxon>Bacteria</taxon>
        <taxon>Bacillati</taxon>
        <taxon>Bacillota</taxon>
        <taxon>Bacilli</taxon>
        <taxon>Bacillales</taxon>
        <taxon>Paenibacillaceae</taxon>
        <taxon>Cohnella</taxon>
    </lineage>
</organism>
<evidence type="ECO:0000313" key="1">
    <source>
        <dbReference type="EMBL" id="RED57051.1"/>
    </source>
</evidence>
<sequence>MGKTIGCLHAHHSNIGHIDRTLAGLGAELLHYVDPGLVRRVSRETSFRQEDARRRVQDQVDWIGQSGADAILITCTQYMAELRDNPASLSVPVVGIDEPFFESVCGFEGPQLLLFTNRATVGGTMERLQAHAFAIGRQPNVEVRVLDGLFELVMRGEQERHDLELFQRIREQATSDPGRRLAVAQLSMTASADRAGSELGIPIGHALESLTSRMKETLRR</sequence>
<keyword evidence="2" id="KW-1185">Reference proteome</keyword>
<dbReference type="AlphaFoldDB" id="A0A3D9I5U3"/>
<comment type="caution">
    <text evidence="1">The sequence shown here is derived from an EMBL/GenBank/DDBJ whole genome shotgun (WGS) entry which is preliminary data.</text>
</comment>
<evidence type="ECO:0008006" key="3">
    <source>
        <dbReference type="Google" id="ProtNLM"/>
    </source>
</evidence>